<feature type="transmembrane region" description="Helical" evidence="1">
    <location>
        <begin position="12"/>
        <end position="29"/>
    </location>
</feature>
<organism evidence="2 3">
    <name type="scientific">Cocleimonas flava</name>
    <dbReference type="NCBI Taxonomy" id="634765"/>
    <lineage>
        <taxon>Bacteria</taxon>
        <taxon>Pseudomonadati</taxon>
        <taxon>Pseudomonadota</taxon>
        <taxon>Gammaproteobacteria</taxon>
        <taxon>Thiotrichales</taxon>
        <taxon>Thiotrichaceae</taxon>
        <taxon>Cocleimonas</taxon>
    </lineage>
</organism>
<name>A0A4R1F045_9GAMM</name>
<accession>A0A4R1F045</accession>
<keyword evidence="1" id="KW-0472">Membrane</keyword>
<feature type="transmembrane region" description="Helical" evidence="1">
    <location>
        <begin position="89"/>
        <end position="109"/>
    </location>
</feature>
<sequence length="147" mass="16656">MLEQRWKACITAILLICPYAILIMIVYGVETGFSSDADNPFLNFIFVVFKWIVAILIGLTIYLFISLLGWLFIGMPISKIIEKSQKPNILMYLGVSIFVCLIVGLFVAMPNASFSNDVRNTAFFGLPIILQSVAYKFYLNKIMSHEQ</sequence>
<keyword evidence="1" id="KW-1133">Transmembrane helix</keyword>
<gene>
    <name evidence="2" type="ORF">EV695_2058</name>
</gene>
<dbReference type="EMBL" id="SMFQ01000003">
    <property type="protein sequence ID" value="TCJ87547.1"/>
    <property type="molecule type" value="Genomic_DNA"/>
</dbReference>
<evidence type="ECO:0000313" key="3">
    <source>
        <dbReference type="Proteomes" id="UP000294887"/>
    </source>
</evidence>
<proteinExistence type="predicted"/>
<dbReference type="Proteomes" id="UP000294887">
    <property type="component" value="Unassembled WGS sequence"/>
</dbReference>
<dbReference type="AlphaFoldDB" id="A0A4R1F045"/>
<evidence type="ECO:0000313" key="2">
    <source>
        <dbReference type="EMBL" id="TCJ87547.1"/>
    </source>
</evidence>
<reference evidence="2 3" key="1">
    <citation type="submission" date="2019-03" db="EMBL/GenBank/DDBJ databases">
        <title>Genomic Encyclopedia of Type Strains, Phase IV (KMG-IV): sequencing the most valuable type-strain genomes for metagenomic binning, comparative biology and taxonomic classification.</title>
        <authorList>
            <person name="Goeker M."/>
        </authorList>
    </citation>
    <scope>NUCLEOTIDE SEQUENCE [LARGE SCALE GENOMIC DNA]</scope>
    <source>
        <strain evidence="2 3">DSM 24830</strain>
    </source>
</reference>
<keyword evidence="1" id="KW-0812">Transmembrane</keyword>
<feature type="transmembrane region" description="Helical" evidence="1">
    <location>
        <begin position="121"/>
        <end position="139"/>
    </location>
</feature>
<feature type="transmembrane region" description="Helical" evidence="1">
    <location>
        <begin position="41"/>
        <end position="68"/>
    </location>
</feature>
<comment type="caution">
    <text evidence="2">The sequence shown here is derived from an EMBL/GenBank/DDBJ whole genome shotgun (WGS) entry which is preliminary data.</text>
</comment>
<evidence type="ECO:0000256" key="1">
    <source>
        <dbReference type="SAM" id="Phobius"/>
    </source>
</evidence>
<dbReference type="RefSeq" id="WP_131905814.1">
    <property type="nucleotide sequence ID" value="NZ_BAAAFU010000004.1"/>
</dbReference>
<protein>
    <submittedName>
        <fullName evidence="2">Uncharacterized protein</fullName>
    </submittedName>
</protein>
<keyword evidence="3" id="KW-1185">Reference proteome</keyword>